<proteinExistence type="predicted"/>
<evidence type="ECO:0000313" key="2">
    <source>
        <dbReference type="EMBL" id="KHJ81595.1"/>
    </source>
</evidence>
<dbReference type="InterPro" id="IPR013087">
    <property type="entry name" value="Znf_C2H2_type"/>
</dbReference>
<dbReference type="AlphaFoldDB" id="A0A0B1SEH2"/>
<dbReference type="Pfam" id="PF09237">
    <property type="entry name" value="GAGA"/>
    <property type="match status" value="1"/>
</dbReference>
<dbReference type="EMBL" id="KN587822">
    <property type="protein sequence ID" value="KHJ81595.1"/>
    <property type="molecule type" value="Genomic_DNA"/>
</dbReference>
<evidence type="ECO:0000313" key="3">
    <source>
        <dbReference type="Proteomes" id="UP000053660"/>
    </source>
</evidence>
<protein>
    <recommendedName>
        <fullName evidence="1">C2H2-type domain-containing protein</fullName>
    </recommendedName>
</protein>
<reference evidence="2 3" key="1">
    <citation type="submission" date="2014-03" db="EMBL/GenBank/DDBJ databases">
        <title>Draft genome of the hookworm Oesophagostomum dentatum.</title>
        <authorList>
            <person name="Mitreva M."/>
        </authorList>
    </citation>
    <scope>NUCLEOTIDE SEQUENCE [LARGE SCALE GENOMIC DNA]</scope>
    <source>
        <strain evidence="2 3">OD-Hann</strain>
    </source>
</reference>
<keyword evidence="3" id="KW-1185">Reference proteome</keyword>
<dbReference type="InterPro" id="IPR015318">
    <property type="entry name" value="Znf_GAGA-bd_fac"/>
</dbReference>
<feature type="domain" description="C2H2-type" evidence="1">
    <location>
        <begin position="14"/>
        <end position="35"/>
    </location>
</feature>
<accession>A0A0B1SEH2</accession>
<evidence type="ECO:0000259" key="1">
    <source>
        <dbReference type="PROSITE" id="PS00028"/>
    </source>
</evidence>
<sequence>MQSQFTDQRMANQCPICFAVLGSRKSFKMHIIHRHLAKDPGSFMDILNRPSFANRFLSVKEVIQRLPAASSLASPVKTELKQESRD</sequence>
<dbReference type="PROSITE" id="PS00028">
    <property type="entry name" value="ZINC_FINGER_C2H2_1"/>
    <property type="match status" value="1"/>
</dbReference>
<gene>
    <name evidence="2" type="ORF">OESDEN_18718</name>
</gene>
<dbReference type="OrthoDB" id="5871466at2759"/>
<organism evidence="2 3">
    <name type="scientific">Oesophagostomum dentatum</name>
    <name type="common">Nodular worm</name>
    <dbReference type="NCBI Taxonomy" id="61180"/>
    <lineage>
        <taxon>Eukaryota</taxon>
        <taxon>Metazoa</taxon>
        <taxon>Ecdysozoa</taxon>
        <taxon>Nematoda</taxon>
        <taxon>Chromadorea</taxon>
        <taxon>Rhabditida</taxon>
        <taxon>Rhabditina</taxon>
        <taxon>Rhabditomorpha</taxon>
        <taxon>Strongyloidea</taxon>
        <taxon>Strongylidae</taxon>
        <taxon>Oesophagostomum</taxon>
    </lineage>
</organism>
<dbReference type="Proteomes" id="UP000053660">
    <property type="component" value="Unassembled WGS sequence"/>
</dbReference>
<name>A0A0B1SEH2_OESDE</name>